<evidence type="ECO:0000256" key="4">
    <source>
        <dbReference type="ARBA" id="ARBA00022737"/>
    </source>
</evidence>
<comment type="subcellular location">
    <subcellularLocation>
        <location evidence="1">Periplasm</location>
    </subcellularLocation>
</comment>
<evidence type="ECO:0000256" key="3">
    <source>
        <dbReference type="ARBA" id="ARBA00022729"/>
    </source>
</evidence>
<dbReference type="Pfam" id="PF13365">
    <property type="entry name" value="Trypsin_2"/>
    <property type="match status" value="1"/>
</dbReference>
<keyword evidence="6" id="KW-0378">Hydrolase</keyword>
<evidence type="ECO:0000256" key="5">
    <source>
        <dbReference type="ARBA" id="ARBA00022764"/>
    </source>
</evidence>
<evidence type="ECO:0000259" key="8">
    <source>
        <dbReference type="PROSITE" id="PS50106"/>
    </source>
</evidence>
<dbReference type="InterPro" id="IPR051201">
    <property type="entry name" value="Chloro_Bact_Ser_Proteases"/>
</dbReference>
<dbReference type="PROSITE" id="PS50106">
    <property type="entry name" value="PDZ"/>
    <property type="match status" value="1"/>
</dbReference>
<proteinExistence type="predicted"/>
<keyword evidence="4" id="KW-0677">Repeat</keyword>
<dbReference type="PANTHER" id="PTHR43343">
    <property type="entry name" value="PEPTIDASE S12"/>
    <property type="match status" value="1"/>
</dbReference>
<dbReference type="Gene3D" id="2.30.42.10">
    <property type="match status" value="2"/>
</dbReference>
<keyword evidence="7" id="KW-0720">Serine protease</keyword>
<dbReference type="NCBIfam" id="TIGR02037">
    <property type="entry name" value="degP_htrA_DO"/>
    <property type="match status" value="1"/>
</dbReference>
<gene>
    <name evidence="9" type="ORF">PsB1_2118</name>
</gene>
<dbReference type="PANTHER" id="PTHR43343:SF3">
    <property type="entry name" value="PROTEASE DO-LIKE 8, CHLOROPLASTIC"/>
    <property type="match status" value="1"/>
</dbReference>
<evidence type="ECO:0000313" key="9">
    <source>
        <dbReference type="EMBL" id="GIU67964.1"/>
    </source>
</evidence>
<evidence type="ECO:0000313" key="10">
    <source>
        <dbReference type="Proteomes" id="UP001161064"/>
    </source>
</evidence>
<dbReference type="SUPFAM" id="SSF50494">
    <property type="entry name" value="Trypsin-like serine proteases"/>
    <property type="match status" value="1"/>
</dbReference>
<keyword evidence="2 9" id="KW-0645">Protease</keyword>
<organism evidence="9 10">
    <name type="scientific">Candidatus Phycosocius spiralis</name>
    <dbReference type="NCBI Taxonomy" id="2815099"/>
    <lineage>
        <taxon>Bacteria</taxon>
        <taxon>Pseudomonadati</taxon>
        <taxon>Pseudomonadota</taxon>
        <taxon>Alphaproteobacteria</taxon>
        <taxon>Caulobacterales</taxon>
        <taxon>Caulobacterales incertae sedis</taxon>
        <taxon>Candidatus Phycosocius</taxon>
    </lineage>
</organism>
<dbReference type="InterPro" id="IPR001940">
    <property type="entry name" value="Peptidase_S1C"/>
</dbReference>
<comment type="caution">
    <text evidence="9">The sequence shown here is derived from an EMBL/GenBank/DDBJ whole genome shotgun (WGS) entry which is preliminary data.</text>
</comment>
<dbReference type="SUPFAM" id="SSF50156">
    <property type="entry name" value="PDZ domain-like"/>
    <property type="match status" value="2"/>
</dbReference>
<name>A0ABQ4PY04_9PROT</name>
<evidence type="ECO:0000256" key="6">
    <source>
        <dbReference type="ARBA" id="ARBA00022801"/>
    </source>
</evidence>
<keyword evidence="5" id="KW-0574">Periplasm</keyword>
<feature type="domain" description="PDZ" evidence="8">
    <location>
        <begin position="312"/>
        <end position="377"/>
    </location>
</feature>
<sequence length="493" mass="51325">MEKPTTDRGQIGMWKWVAASVLSAAFGAGLVSALPFAKQVGFGTQSPSIAPLAKAPSQPVQGRVVPATKADAISSYAPIVRRSSMAVVNVYARSIQKGRVAIDFFGGAFRIPDRASQSQGSGVIVRDDGIIVTNNHVVQGATELVVVLGDRREFPAQVVLTDPRTDLAVLRIDTKGERLVSLRFADTTTAQVGDQVIAIGNPFGVGQTVTAGIISALARTDVGITDFSFFIQTDASINPGNSGGALVDMNGDLVGVNTAIYSGSGNSAGVGFAIPAEMVRRVVEGAVTDGKVIRAWTGIKGQNVDAEVARTLGLSRPGGVLVTEIYPNSPAALAGLRRGDVVTSFAGAPVSDDSGLRYQAATRKPGEVVEFGFQRQGQVKSSKAALTSPPGEAQTPQVLSGRHSFDGVRVVSLSPAIAEEQGIDPFTRGAFVVGVDGSREGARAGLRPGDVIVEINDQSVATAADLAERLNRGRQGKVTILRGDRLISAILFL</sequence>
<dbReference type="InterPro" id="IPR001478">
    <property type="entry name" value="PDZ"/>
</dbReference>
<dbReference type="InterPro" id="IPR036034">
    <property type="entry name" value="PDZ_sf"/>
</dbReference>
<evidence type="ECO:0000256" key="2">
    <source>
        <dbReference type="ARBA" id="ARBA00022670"/>
    </source>
</evidence>
<dbReference type="SMART" id="SM00228">
    <property type="entry name" value="PDZ"/>
    <property type="match status" value="2"/>
</dbReference>
<dbReference type="Gene3D" id="2.40.10.120">
    <property type="match status" value="1"/>
</dbReference>
<dbReference type="InterPro" id="IPR011782">
    <property type="entry name" value="Pept_S1C_Do"/>
</dbReference>
<dbReference type="GO" id="GO:0006508">
    <property type="term" value="P:proteolysis"/>
    <property type="evidence" value="ECO:0007669"/>
    <property type="project" value="UniProtKB-KW"/>
</dbReference>
<protein>
    <submittedName>
        <fullName evidence="9">Serine protease</fullName>
    </submittedName>
</protein>
<evidence type="ECO:0000256" key="7">
    <source>
        <dbReference type="ARBA" id="ARBA00022825"/>
    </source>
</evidence>
<accession>A0ABQ4PY04</accession>
<evidence type="ECO:0000256" key="1">
    <source>
        <dbReference type="ARBA" id="ARBA00004418"/>
    </source>
</evidence>
<dbReference type="PRINTS" id="PR00834">
    <property type="entry name" value="PROTEASES2C"/>
</dbReference>
<dbReference type="InterPro" id="IPR041489">
    <property type="entry name" value="PDZ_6"/>
</dbReference>
<dbReference type="Pfam" id="PF17820">
    <property type="entry name" value="PDZ_6"/>
    <property type="match status" value="1"/>
</dbReference>
<keyword evidence="3" id="KW-0732">Signal</keyword>
<dbReference type="EMBL" id="BPFZ01000016">
    <property type="protein sequence ID" value="GIU67964.1"/>
    <property type="molecule type" value="Genomic_DNA"/>
</dbReference>
<reference evidence="9" key="2">
    <citation type="journal article" date="2023" name="ISME Commun">
        <title>Characterization of a bloom-associated alphaproteobacterial lineage, 'Candidatus Phycosocius': insights into freshwater algal-bacterial interactions.</title>
        <authorList>
            <person name="Tanabe Y."/>
            <person name="Yamaguchi H."/>
            <person name="Yoshida M."/>
            <person name="Kai A."/>
            <person name="Okazaki Y."/>
        </authorList>
    </citation>
    <scope>NUCLEOTIDE SEQUENCE</scope>
    <source>
        <strain evidence="9">BOTRYCO-1</strain>
    </source>
</reference>
<dbReference type="InterPro" id="IPR009003">
    <property type="entry name" value="Peptidase_S1_PA"/>
</dbReference>
<dbReference type="Proteomes" id="UP001161064">
    <property type="component" value="Unassembled WGS sequence"/>
</dbReference>
<reference evidence="9" key="1">
    <citation type="submission" date="2021-05" db="EMBL/GenBank/DDBJ databases">
        <authorList>
            <person name="Tanabe Y."/>
        </authorList>
    </citation>
    <scope>NUCLEOTIDE SEQUENCE</scope>
    <source>
        <strain evidence="9">BOTRYCO-1</strain>
    </source>
</reference>
<dbReference type="Pfam" id="PF13180">
    <property type="entry name" value="PDZ_2"/>
    <property type="match status" value="1"/>
</dbReference>
<keyword evidence="10" id="KW-1185">Reference proteome</keyword>
<dbReference type="GO" id="GO:0008233">
    <property type="term" value="F:peptidase activity"/>
    <property type="evidence" value="ECO:0007669"/>
    <property type="project" value="UniProtKB-KW"/>
</dbReference>
<dbReference type="RefSeq" id="WP_284361364.1">
    <property type="nucleotide sequence ID" value="NZ_BPFZ01000016.1"/>
</dbReference>